<organism evidence="2 3">
    <name type="scientific">Reticulibacter mediterranei</name>
    <dbReference type="NCBI Taxonomy" id="2778369"/>
    <lineage>
        <taxon>Bacteria</taxon>
        <taxon>Bacillati</taxon>
        <taxon>Chloroflexota</taxon>
        <taxon>Ktedonobacteria</taxon>
        <taxon>Ktedonobacterales</taxon>
        <taxon>Reticulibacteraceae</taxon>
        <taxon>Reticulibacter</taxon>
    </lineage>
</organism>
<accession>A0A8J3MZV8</accession>
<feature type="region of interest" description="Disordered" evidence="1">
    <location>
        <begin position="337"/>
        <end position="375"/>
    </location>
</feature>
<dbReference type="AlphaFoldDB" id="A0A8J3MZV8"/>
<dbReference type="Proteomes" id="UP000597444">
    <property type="component" value="Unassembled WGS sequence"/>
</dbReference>
<feature type="compositionally biased region" description="Basic and acidic residues" evidence="1">
    <location>
        <begin position="355"/>
        <end position="364"/>
    </location>
</feature>
<protein>
    <submittedName>
        <fullName evidence="2">Uncharacterized protein</fullName>
    </submittedName>
</protein>
<dbReference type="EMBL" id="BNJK01000001">
    <property type="protein sequence ID" value="GHO93534.1"/>
    <property type="molecule type" value="Genomic_DNA"/>
</dbReference>
<dbReference type="RefSeq" id="WP_220204314.1">
    <property type="nucleotide sequence ID" value="NZ_BNJK01000001.1"/>
</dbReference>
<gene>
    <name evidence="2" type="ORF">KSF_035820</name>
</gene>
<keyword evidence="3" id="KW-1185">Reference proteome</keyword>
<evidence type="ECO:0000313" key="2">
    <source>
        <dbReference type="EMBL" id="GHO93534.1"/>
    </source>
</evidence>
<comment type="caution">
    <text evidence="2">The sequence shown here is derived from an EMBL/GenBank/DDBJ whole genome shotgun (WGS) entry which is preliminary data.</text>
</comment>
<evidence type="ECO:0000313" key="3">
    <source>
        <dbReference type="Proteomes" id="UP000597444"/>
    </source>
</evidence>
<evidence type="ECO:0000256" key="1">
    <source>
        <dbReference type="SAM" id="MobiDB-lite"/>
    </source>
</evidence>
<proteinExistence type="predicted"/>
<name>A0A8J3MZV8_9CHLR</name>
<reference evidence="2" key="1">
    <citation type="submission" date="2020-10" db="EMBL/GenBank/DDBJ databases">
        <title>Taxonomic study of unclassified bacteria belonging to the class Ktedonobacteria.</title>
        <authorList>
            <person name="Yabe S."/>
            <person name="Wang C.M."/>
            <person name="Zheng Y."/>
            <person name="Sakai Y."/>
            <person name="Cavaletti L."/>
            <person name="Monciardini P."/>
            <person name="Donadio S."/>
        </authorList>
    </citation>
    <scope>NUCLEOTIDE SEQUENCE</scope>
    <source>
        <strain evidence="2">ID150040</strain>
    </source>
</reference>
<sequence>MSVENPAVIRPFATPEQIVEKVLALPDWTPVRLFGILFPLWDVDAVGVRGEAQPYPFFEKIIERGIVQTGLVSEAMLADFLGLEPDLVERVLASLEIAGRLVRIDGQFHLTSLAVKSVQEGKKYVPTRTHLKLYFEGFYSKPLPNTHYDGVKILSQMEVEGFVEERRGTDCPFYRLYSFQRWTPLAIKELALREDRMEYHVPADMEQIALLRVTPAYLPLYIVEARKQLVEATPYYMVFSAIEDERDKFLENLVNSYSEMMLPLFGQEPLDFTTMWEEWQKEQGLSAAHIERLENGPWRATIPADELHSEASKISASDLGSYHMKYGYFLHLSGEDEAPVEPIKEPEQSEDAEPEAEKIEEKIDPVPPDEASEEK</sequence>